<reference evidence="2 3" key="1">
    <citation type="submission" date="2018-08" db="EMBL/GenBank/DDBJ databases">
        <title>Complete genome sequencing of Blastochloris tepida GI.</title>
        <authorList>
            <person name="Tsukatani Y."/>
            <person name="Mori H."/>
        </authorList>
    </citation>
    <scope>NUCLEOTIDE SEQUENCE [LARGE SCALE GENOMIC DNA]</scope>
    <source>
        <strain evidence="2 3">GI</strain>
    </source>
</reference>
<dbReference type="Proteomes" id="UP000266934">
    <property type="component" value="Chromosome"/>
</dbReference>
<gene>
    <name evidence="2" type="ORF">BLTE_15010</name>
</gene>
<dbReference type="AlphaFoldDB" id="A0A348FZT3"/>
<dbReference type="EMBL" id="AP018907">
    <property type="protein sequence ID" value="BBF92816.1"/>
    <property type="molecule type" value="Genomic_DNA"/>
</dbReference>
<evidence type="ECO:0000256" key="1">
    <source>
        <dbReference type="SAM" id="SignalP"/>
    </source>
</evidence>
<keyword evidence="1" id="KW-0732">Signal</keyword>
<evidence type="ECO:0000313" key="2">
    <source>
        <dbReference type="EMBL" id="BBF92816.1"/>
    </source>
</evidence>
<accession>A0A348FZT3</accession>
<protein>
    <submittedName>
        <fullName evidence="2">Uncharacterized protein</fullName>
    </submittedName>
</protein>
<feature type="chain" id="PRO_5016773471" evidence="1">
    <location>
        <begin position="20"/>
        <end position="134"/>
    </location>
</feature>
<organism evidence="2 3">
    <name type="scientific">Blastochloris tepida</name>
    <dbReference type="NCBI Taxonomy" id="2233851"/>
    <lineage>
        <taxon>Bacteria</taxon>
        <taxon>Pseudomonadati</taxon>
        <taxon>Pseudomonadota</taxon>
        <taxon>Alphaproteobacteria</taxon>
        <taxon>Hyphomicrobiales</taxon>
        <taxon>Blastochloridaceae</taxon>
        <taxon>Blastochloris</taxon>
    </lineage>
</organism>
<proteinExistence type="predicted"/>
<dbReference type="KEGG" id="blag:BLTE_15010"/>
<feature type="signal peptide" evidence="1">
    <location>
        <begin position="1"/>
        <end position="19"/>
    </location>
</feature>
<sequence length="134" mass="15356">MTMARILIGLLMLSAPAEASTIRKLECQEWVEGKYQGVYVLNFNEDTNRLTVKTVPDSKNEKGMPFARIWRVLWSNEDRVIASSVDDKDWGGPVHVMFLNFPKTSMSLHIPKQTEGVYQVNTRAPGERKCRRLD</sequence>
<name>A0A348FZT3_9HYPH</name>
<keyword evidence="3" id="KW-1185">Reference proteome</keyword>
<evidence type="ECO:0000313" key="3">
    <source>
        <dbReference type="Proteomes" id="UP000266934"/>
    </source>
</evidence>